<keyword evidence="2" id="KW-1185">Reference proteome</keyword>
<dbReference type="OrthoDB" id="4234970at2"/>
<dbReference type="Proteomes" id="UP000261811">
    <property type="component" value="Unassembled WGS sequence"/>
</dbReference>
<dbReference type="AlphaFoldDB" id="A0A372JUY9"/>
<sequence>MAVEPTAYEARWHALCAGLDAHPEIKVGYRIDGGIDADLADAVTAWTALAGTTGTPAPAGVADCFHRFRRLGRQWRTRTSGVSGEFLLTHLAGARPQAYQSWIDPRTGGERFPFSELRIIDEHPVSGTGGFTGVRLRPGGEPELWWSTIRYADWRLDLGYREYLDTLLLTRGAFDWQFLFTPAPLASEEFDQVRARLERTLDELPALFPGDDHSDLRRRFEERL</sequence>
<organism evidence="1 2">
    <name type="scientific">Actinomadura logoneensis</name>
    <dbReference type="NCBI Taxonomy" id="2293572"/>
    <lineage>
        <taxon>Bacteria</taxon>
        <taxon>Bacillati</taxon>
        <taxon>Actinomycetota</taxon>
        <taxon>Actinomycetes</taxon>
        <taxon>Streptosporangiales</taxon>
        <taxon>Thermomonosporaceae</taxon>
        <taxon>Actinomadura</taxon>
    </lineage>
</organism>
<reference evidence="1 2" key="1">
    <citation type="submission" date="2018-08" db="EMBL/GenBank/DDBJ databases">
        <title>Actinomadura jelena sp. nov., a novel Actinomycete isolated from soil in Chad.</title>
        <authorList>
            <person name="Shi L."/>
        </authorList>
    </citation>
    <scope>NUCLEOTIDE SEQUENCE [LARGE SCALE GENOMIC DNA]</scope>
    <source>
        <strain evidence="1 2">NEAU-G17</strain>
    </source>
</reference>
<comment type="caution">
    <text evidence="1">The sequence shown here is derived from an EMBL/GenBank/DDBJ whole genome shotgun (WGS) entry which is preliminary data.</text>
</comment>
<dbReference type="EMBL" id="QURH01000005">
    <property type="protein sequence ID" value="RFU43626.1"/>
    <property type="molecule type" value="Genomic_DNA"/>
</dbReference>
<dbReference type="RefSeq" id="WP_117355482.1">
    <property type="nucleotide sequence ID" value="NZ_QURH01000005.1"/>
</dbReference>
<evidence type="ECO:0000313" key="2">
    <source>
        <dbReference type="Proteomes" id="UP000261811"/>
    </source>
</evidence>
<protein>
    <submittedName>
        <fullName evidence="1">Uncharacterized protein</fullName>
    </submittedName>
</protein>
<accession>A0A372JUY9</accession>
<proteinExistence type="predicted"/>
<name>A0A372JUY9_9ACTN</name>
<evidence type="ECO:0000313" key="1">
    <source>
        <dbReference type="EMBL" id="RFU43626.1"/>
    </source>
</evidence>
<gene>
    <name evidence="1" type="ORF">DZF91_00140</name>
</gene>